<sequence length="113" mass="13213">MLSVDELKRIYLNDKIKEIIPFFKKLTPKKIQKTSVILKKSLNKDWGYNLGFLFILSASTRILDQYRKQSSGYYASSVSFPDQLFESLHNFLRYMMNCRTLIGPKLIRLLQGG</sequence>
<evidence type="ECO:0000313" key="2">
    <source>
        <dbReference type="Proteomes" id="UP001634154"/>
    </source>
</evidence>
<reference evidence="1 2" key="1">
    <citation type="submission" date="2024-12" db="EMBL/GenBank/DDBJ databases">
        <title>Draft genome sequence of Chryseobacterium kwangjuense AG447.</title>
        <authorList>
            <person name="Cheptsov V.S."/>
            <person name="Belov A."/>
            <person name="Zavarzina A.G."/>
        </authorList>
    </citation>
    <scope>NUCLEOTIDE SEQUENCE [LARGE SCALE GENOMIC DNA]</scope>
    <source>
        <strain evidence="1 2">AG447</strain>
    </source>
</reference>
<dbReference type="EMBL" id="JBJXVJ010000002">
    <property type="protein sequence ID" value="MFN1217190.1"/>
    <property type="molecule type" value="Genomic_DNA"/>
</dbReference>
<dbReference type="RefSeq" id="WP_409356509.1">
    <property type="nucleotide sequence ID" value="NZ_JBJXVJ010000002.1"/>
</dbReference>
<dbReference type="Proteomes" id="UP001634154">
    <property type="component" value="Unassembled WGS sequence"/>
</dbReference>
<name>A0ABW9K1I9_9FLAO</name>
<proteinExistence type="predicted"/>
<evidence type="ECO:0000313" key="1">
    <source>
        <dbReference type="EMBL" id="MFN1217190.1"/>
    </source>
</evidence>
<accession>A0ABW9K1I9</accession>
<organism evidence="1 2">
    <name type="scientific">Chryseobacterium kwangjuense</name>
    <dbReference type="NCBI Taxonomy" id="267125"/>
    <lineage>
        <taxon>Bacteria</taxon>
        <taxon>Pseudomonadati</taxon>
        <taxon>Bacteroidota</taxon>
        <taxon>Flavobacteriia</taxon>
        <taxon>Flavobacteriales</taxon>
        <taxon>Weeksellaceae</taxon>
        <taxon>Chryseobacterium group</taxon>
        <taxon>Chryseobacterium</taxon>
    </lineage>
</organism>
<gene>
    <name evidence="1" type="ORF">ACKW6Q_09490</name>
</gene>
<protein>
    <submittedName>
        <fullName evidence="1">Uncharacterized protein</fullName>
    </submittedName>
</protein>
<comment type="caution">
    <text evidence="1">The sequence shown here is derived from an EMBL/GenBank/DDBJ whole genome shotgun (WGS) entry which is preliminary data.</text>
</comment>
<keyword evidence="2" id="KW-1185">Reference proteome</keyword>